<keyword evidence="1" id="KW-0378">Hydrolase</keyword>
<dbReference type="NCBIfam" id="NF003816">
    <property type="entry name" value="PRK05406.1-5"/>
    <property type="match status" value="1"/>
</dbReference>
<reference evidence="3" key="2">
    <citation type="journal article" date="2018" name="Environ. Microbiol.">
        <title>Bloom of a denitrifying methanotroph, 'Candidatus Methylomirabilis limnetica', in a deep stratified lake.</title>
        <authorList>
            <person name="Graf J.S."/>
            <person name="Mayr M.J."/>
            <person name="Marchant H.K."/>
            <person name="Tienken D."/>
            <person name="Hach P.F."/>
            <person name="Brand A."/>
            <person name="Schubert C.J."/>
            <person name="Kuypers M.M."/>
            <person name="Milucka J."/>
        </authorList>
    </citation>
    <scope>NUCLEOTIDE SEQUENCE [LARGE SCALE GENOMIC DNA]</scope>
    <source>
        <strain evidence="3">Zug</strain>
    </source>
</reference>
<dbReference type="InterPro" id="IPR005501">
    <property type="entry name" value="LamB/YcsF/PxpA-like"/>
</dbReference>
<dbReference type="SUPFAM" id="SSF88713">
    <property type="entry name" value="Glycoside hydrolase/deacetylase"/>
    <property type="match status" value="1"/>
</dbReference>
<dbReference type="OrthoDB" id="9773478at2"/>
<dbReference type="Proteomes" id="UP000241436">
    <property type="component" value="Unassembled WGS sequence"/>
</dbReference>
<reference evidence="2 3" key="1">
    <citation type="submission" date="2017-09" db="EMBL/GenBank/DDBJ databases">
        <title>Bloom of a denitrifying methanotroph, Candidatus Methylomirabilis limnetica, in a deep stratified lake.</title>
        <authorList>
            <person name="Graf J.S."/>
            <person name="Marchant H.K."/>
            <person name="Tienken D."/>
            <person name="Hach P.F."/>
            <person name="Brand A."/>
            <person name="Schubert C.J."/>
            <person name="Kuypers M.M."/>
            <person name="Milucka J."/>
        </authorList>
    </citation>
    <scope>NUCLEOTIDE SEQUENCE [LARGE SCALE GENOMIC DNA]</scope>
    <source>
        <strain evidence="2 3">Zug</strain>
    </source>
</reference>
<comment type="catalytic activity">
    <reaction evidence="1">
        <text>5-oxo-L-proline + ATP + 2 H2O = L-glutamate + ADP + phosphate + H(+)</text>
        <dbReference type="Rhea" id="RHEA:10348"/>
        <dbReference type="ChEBI" id="CHEBI:15377"/>
        <dbReference type="ChEBI" id="CHEBI:15378"/>
        <dbReference type="ChEBI" id="CHEBI:29985"/>
        <dbReference type="ChEBI" id="CHEBI:30616"/>
        <dbReference type="ChEBI" id="CHEBI:43474"/>
        <dbReference type="ChEBI" id="CHEBI:58402"/>
        <dbReference type="ChEBI" id="CHEBI:456216"/>
        <dbReference type="EC" id="3.5.2.9"/>
    </reaction>
</comment>
<evidence type="ECO:0000313" key="2">
    <source>
        <dbReference type="EMBL" id="PTL36608.1"/>
    </source>
</evidence>
<gene>
    <name evidence="1" type="primary">pxpA</name>
    <name evidence="2" type="ORF">CLG94_02690</name>
</gene>
<dbReference type="CDD" id="cd10787">
    <property type="entry name" value="LamB_YcsF_like"/>
    <property type="match status" value="1"/>
</dbReference>
<dbReference type="RefSeq" id="WP_107561359.1">
    <property type="nucleotide sequence ID" value="NZ_NVQC01000013.1"/>
</dbReference>
<comment type="function">
    <text evidence="1">Catalyzes the cleavage of 5-oxoproline to form L-glutamate coupled to the hydrolysis of ATP to ADP and inorganic phosphate.</text>
</comment>
<dbReference type="PANTHER" id="PTHR30292">
    <property type="entry name" value="UNCHARACTERIZED PROTEIN YBGL-RELATED"/>
    <property type="match status" value="1"/>
</dbReference>
<evidence type="ECO:0000313" key="3">
    <source>
        <dbReference type="Proteomes" id="UP000241436"/>
    </source>
</evidence>
<sequence>MTAKQIDVNSDVGESFGAWTMGADEALMPYLTSASIACGWHGGDPQVMRRTVRLARMHGVRVGAHPGYPDLLGFGRRPMALSPGEARDYILYQIGALYAFAKAEGLTLQHVKPHGALYHVAVSDRSLSQGIAEAIAEVDPTLILVAFPGSELVKAGQEAGLRVAAEGFGDRAYNEDGRLVSRSIPGALLTDPDAVADQVLLMVEGKVRAITGRMIPITVDTVCLHGDTPGAPAIAKRLRERLALAGVETMPLEKLLVGQVS</sequence>
<dbReference type="AlphaFoldDB" id="A0A2T4TZW6"/>
<dbReference type="NCBIfam" id="NF003814">
    <property type="entry name" value="PRK05406.1-3"/>
    <property type="match status" value="1"/>
</dbReference>
<organism evidence="2 3">
    <name type="scientific">Candidatus Methylomirabilis limnetica</name>
    <dbReference type="NCBI Taxonomy" id="2033718"/>
    <lineage>
        <taxon>Bacteria</taxon>
        <taxon>Candidatus Methylomirabilota</taxon>
        <taxon>Candidatus Methylomirabilia</taxon>
        <taxon>Candidatus Methylomirabilales</taxon>
        <taxon>Candidatus Methylomirabilaceae</taxon>
        <taxon>Candidatus Methylomirabilis</taxon>
    </lineage>
</organism>
<comment type="similarity">
    <text evidence="1">Belongs to the LamB/PxpA family.</text>
</comment>
<dbReference type="Gene3D" id="3.20.20.370">
    <property type="entry name" value="Glycoside hydrolase/deacetylase"/>
    <property type="match status" value="1"/>
</dbReference>
<dbReference type="PANTHER" id="PTHR30292:SF0">
    <property type="entry name" value="5-OXOPROLINASE SUBUNIT A"/>
    <property type="match status" value="1"/>
</dbReference>
<dbReference type="EC" id="3.5.2.9" evidence="1"/>
<dbReference type="HAMAP" id="MF_00691">
    <property type="entry name" value="PxpA"/>
    <property type="match status" value="1"/>
</dbReference>
<dbReference type="GO" id="GO:0017168">
    <property type="term" value="F:5-oxoprolinase (ATP-hydrolyzing) activity"/>
    <property type="evidence" value="ECO:0007669"/>
    <property type="project" value="UniProtKB-UniRule"/>
</dbReference>
<keyword evidence="3" id="KW-1185">Reference proteome</keyword>
<dbReference type="Pfam" id="PF03746">
    <property type="entry name" value="LamB_YcsF"/>
    <property type="match status" value="1"/>
</dbReference>
<keyword evidence="1" id="KW-0547">Nucleotide-binding</keyword>
<dbReference type="GO" id="GO:0005524">
    <property type="term" value="F:ATP binding"/>
    <property type="evidence" value="ECO:0007669"/>
    <property type="project" value="UniProtKB-UniRule"/>
</dbReference>
<name>A0A2T4TZW6_9BACT</name>
<proteinExistence type="inferred from homology"/>
<evidence type="ECO:0000256" key="1">
    <source>
        <dbReference type="HAMAP-Rule" id="MF_00691"/>
    </source>
</evidence>
<dbReference type="GO" id="GO:0005975">
    <property type="term" value="P:carbohydrate metabolic process"/>
    <property type="evidence" value="ECO:0007669"/>
    <property type="project" value="InterPro"/>
</dbReference>
<keyword evidence="1" id="KW-0067">ATP-binding</keyword>
<accession>A0A2T4TZW6</accession>
<dbReference type="EMBL" id="NVQC01000013">
    <property type="protein sequence ID" value="PTL36608.1"/>
    <property type="molecule type" value="Genomic_DNA"/>
</dbReference>
<comment type="subunit">
    <text evidence="1">Forms a complex composed of PxpA, PxpB and PxpC.</text>
</comment>
<comment type="caution">
    <text evidence="2">The sequence shown here is derived from an EMBL/GenBank/DDBJ whole genome shotgun (WGS) entry which is preliminary data.</text>
</comment>
<protein>
    <recommendedName>
        <fullName evidence="1">5-oxoprolinase subunit A</fullName>
        <shortName evidence="1">5-OPase subunit A</shortName>
        <ecNumber evidence="1">3.5.2.9</ecNumber>
    </recommendedName>
    <alternativeName>
        <fullName evidence="1">5-oxoprolinase (ATP-hydrolyzing) subunit A</fullName>
    </alternativeName>
</protein>
<dbReference type="InterPro" id="IPR011330">
    <property type="entry name" value="Glyco_hydro/deAcase_b/a-brl"/>
</dbReference>